<gene>
    <name evidence="6" type="primary">ppk</name>
    <name evidence="12" type="ORF">C7457_1068</name>
</gene>
<comment type="caution">
    <text evidence="12">The sequence shown here is derived from an EMBL/GenBank/DDBJ whole genome shotgun (WGS) entry which is preliminary data.</text>
</comment>
<dbReference type="SUPFAM" id="SSF143724">
    <property type="entry name" value="PHP14-like"/>
    <property type="match status" value="1"/>
</dbReference>
<evidence type="ECO:0000256" key="4">
    <source>
        <dbReference type="ARBA" id="ARBA00022777"/>
    </source>
</evidence>
<evidence type="ECO:0000313" key="12">
    <source>
        <dbReference type="EMBL" id="RKQ61629.1"/>
    </source>
</evidence>
<protein>
    <recommendedName>
        <fullName evidence="6 7">Polyphosphate kinase</fullName>
        <ecNumber evidence="6 7">2.7.4.1</ecNumber>
    </recommendedName>
    <alternativeName>
        <fullName evidence="6">ATP-polyphosphate phosphotransferase</fullName>
    </alternativeName>
    <alternativeName>
        <fullName evidence="6">Polyphosphoric acid kinase</fullName>
    </alternativeName>
</protein>
<comment type="similarity">
    <text evidence="6 7">Belongs to the polyphosphate kinase 1 (PPK1) family.</text>
</comment>
<dbReference type="HAMAP" id="MF_00347">
    <property type="entry name" value="Polyphosphate_kinase"/>
    <property type="match status" value="1"/>
</dbReference>
<evidence type="ECO:0000256" key="7">
    <source>
        <dbReference type="RuleBase" id="RU003800"/>
    </source>
</evidence>
<feature type="domain" description="Polyphosphate kinase C-terminal" evidence="10">
    <location>
        <begin position="497"/>
        <end position="651"/>
    </location>
</feature>
<feature type="binding site" evidence="6">
    <location>
        <position position="578"/>
    </location>
    <ligand>
        <name>ATP</name>
        <dbReference type="ChEBI" id="CHEBI:30616"/>
    </ligand>
</feature>
<comment type="catalytic activity">
    <reaction evidence="6 7">
        <text>[phosphate](n) + ATP = [phosphate](n+1) + ADP</text>
        <dbReference type="Rhea" id="RHEA:19573"/>
        <dbReference type="Rhea" id="RHEA-COMP:9859"/>
        <dbReference type="Rhea" id="RHEA-COMP:14280"/>
        <dbReference type="ChEBI" id="CHEBI:16838"/>
        <dbReference type="ChEBI" id="CHEBI:30616"/>
        <dbReference type="ChEBI" id="CHEBI:456216"/>
        <dbReference type="EC" id="2.7.4.1"/>
    </reaction>
</comment>
<dbReference type="Pfam" id="PF02503">
    <property type="entry name" value="PP_kinase"/>
    <property type="match status" value="1"/>
</dbReference>
<dbReference type="Gene3D" id="3.30.1840.10">
    <property type="entry name" value="Polyphosphate kinase middle domain"/>
    <property type="match status" value="1"/>
</dbReference>
<dbReference type="CDD" id="cd09165">
    <property type="entry name" value="PLDc_PaPPK1_C1_like"/>
    <property type="match status" value="1"/>
</dbReference>
<dbReference type="AlphaFoldDB" id="A0A420W6C2"/>
<feature type="domain" description="Polyphosphate kinase N-terminal" evidence="9">
    <location>
        <begin position="16"/>
        <end position="120"/>
    </location>
</feature>
<evidence type="ECO:0000256" key="3">
    <source>
        <dbReference type="ARBA" id="ARBA00022741"/>
    </source>
</evidence>
<feature type="domain" description="Polyphosphate kinase C-terminal" evidence="11">
    <location>
        <begin position="326"/>
        <end position="489"/>
    </location>
</feature>
<accession>A0A420W6C2</accession>
<feature type="domain" description="Polyphosphate kinase middle" evidence="8">
    <location>
        <begin position="131"/>
        <end position="300"/>
    </location>
</feature>
<dbReference type="GO" id="GO:0009358">
    <property type="term" value="C:polyphosphate kinase complex"/>
    <property type="evidence" value="ECO:0007669"/>
    <property type="project" value="InterPro"/>
</dbReference>
<evidence type="ECO:0000313" key="13">
    <source>
        <dbReference type="Proteomes" id="UP000280881"/>
    </source>
</evidence>
<reference evidence="12 13" key="1">
    <citation type="submission" date="2018-10" db="EMBL/GenBank/DDBJ databases">
        <title>Genomic Encyclopedia of Type Strains, Phase IV (KMG-IV): sequencing the most valuable type-strain genomes for metagenomic binning, comparative biology and taxonomic classification.</title>
        <authorList>
            <person name="Goeker M."/>
        </authorList>
    </citation>
    <scope>NUCLEOTIDE SEQUENCE [LARGE SCALE GENOMIC DNA]</scope>
    <source>
        <strain evidence="12 13">DSM 15521</strain>
    </source>
</reference>
<keyword evidence="5 6" id="KW-0067">ATP-binding</keyword>
<keyword evidence="6" id="KW-0479">Metal-binding</keyword>
<feature type="binding site" evidence="6">
    <location>
        <position position="462"/>
    </location>
    <ligand>
        <name>ATP</name>
        <dbReference type="ChEBI" id="CHEBI:30616"/>
    </ligand>
</feature>
<dbReference type="InterPro" id="IPR003414">
    <property type="entry name" value="PP_kinase"/>
</dbReference>
<dbReference type="GO" id="GO:0005524">
    <property type="term" value="F:ATP binding"/>
    <property type="evidence" value="ECO:0007669"/>
    <property type="project" value="UniProtKB-KW"/>
</dbReference>
<evidence type="ECO:0000259" key="8">
    <source>
        <dbReference type="Pfam" id="PF02503"/>
    </source>
</evidence>
<dbReference type="RefSeq" id="WP_121170810.1">
    <property type="nucleotide sequence ID" value="NZ_RBIE01000002.1"/>
</dbReference>
<dbReference type="PANTHER" id="PTHR30218">
    <property type="entry name" value="POLYPHOSPHATE KINASE"/>
    <property type="match status" value="1"/>
</dbReference>
<dbReference type="SUPFAM" id="SSF140356">
    <property type="entry name" value="PPK N-terminal domain-like"/>
    <property type="match status" value="1"/>
</dbReference>
<dbReference type="InterPro" id="IPR036830">
    <property type="entry name" value="PP_kinase_middle_dom_sf"/>
</dbReference>
<keyword evidence="2 6" id="KW-0808">Transferase</keyword>
<keyword evidence="13" id="KW-1185">Reference proteome</keyword>
<name>A0A420W6C2_9BACT</name>
<comment type="cofactor">
    <cofactor evidence="6">
        <name>Mg(2+)</name>
        <dbReference type="ChEBI" id="CHEBI:18420"/>
    </cofactor>
</comment>
<evidence type="ECO:0000256" key="6">
    <source>
        <dbReference type="HAMAP-Rule" id="MF_00347"/>
    </source>
</evidence>
<dbReference type="InterPro" id="IPR041108">
    <property type="entry name" value="PP_kinase_C_1"/>
</dbReference>
<sequence>MGEGKPKVDLKSPKLYINRELSWLEFNRRVLEEAQDKTNPLLERLKFIAIFFTNLDEFFMIRVAGLKKMVSAGINKPSFDGLTPKEQLKKISRKTRELLKETEKTYKELLTLLKKEGIHIYTYRELPSRLKKKADKYFKEFIFPVLTPLAVDLTHPFPHLPSLSFNIIVEMIGEELRFGLVPIPKVLPRFVELEEGKFVYLEEVIVNHLKELFPQQEIRSYATFKVTRDADIVIQEDEADDLLEAIEKGLRNRKFGEPVRLEINGGSELTISLLKDELELGEDDIYRMRIPLKLSDLWSLYKQVDRPDLKFTPYVPYYPPQFEVEVFTALKNSSSILFHPYESFDPIVELIEEAAEDPNVLAIKQTLYRVGRNSPIVEALSKAAQKGKEVTAVVELKARFDEESNIVWARKLEEDGVHVVYGVPGLKTHGKLLMIVRKEEGKIKRYVHIGTGNYNVETAKVYSDVSYLTSDETIGRDVSRIFNVITGYFHPPELKKLYISPVNLKEKVLSLIENERERIVAKMNSLVDPEVIQALYRASQRGVKVELLVRGICCLRPGIEGISENIKVISIVGKYLEHARIFFFQGQDEVYISSADWMPRNFHRRVETLTPIEEPKLKEKLKEILEIQLKDTAKARILQPDGTYTRPKKRDFNSQEYFERWVREYSL</sequence>
<evidence type="ECO:0000256" key="5">
    <source>
        <dbReference type="ARBA" id="ARBA00022840"/>
    </source>
</evidence>
<feature type="binding site" evidence="6">
    <location>
        <position position="399"/>
    </location>
    <ligand>
        <name>Mg(2+)</name>
        <dbReference type="ChEBI" id="CHEBI:18420"/>
    </ligand>
</feature>
<dbReference type="NCBIfam" id="NF003918">
    <property type="entry name" value="PRK05443.1-2"/>
    <property type="match status" value="1"/>
</dbReference>
<dbReference type="Pfam" id="PF13090">
    <property type="entry name" value="PP_kinase_C"/>
    <property type="match status" value="1"/>
</dbReference>
<dbReference type="Pfam" id="PF17941">
    <property type="entry name" value="PP_kinase_C_1"/>
    <property type="match status" value="1"/>
</dbReference>
<dbReference type="NCBIfam" id="NF003921">
    <property type="entry name" value="PRK05443.2-2"/>
    <property type="match status" value="1"/>
</dbReference>
<dbReference type="GO" id="GO:0046872">
    <property type="term" value="F:metal ion binding"/>
    <property type="evidence" value="ECO:0007669"/>
    <property type="project" value="UniProtKB-KW"/>
</dbReference>
<evidence type="ECO:0000256" key="2">
    <source>
        <dbReference type="ARBA" id="ARBA00022679"/>
    </source>
</evidence>
<feature type="binding site" evidence="6">
    <location>
        <position position="369"/>
    </location>
    <ligand>
        <name>Mg(2+)</name>
        <dbReference type="ChEBI" id="CHEBI:18420"/>
    </ligand>
</feature>
<dbReference type="PANTHER" id="PTHR30218:SF0">
    <property type="entry name" value="POLYPHOSPHATE KINASE"/>
    <property type="match status" value="1"/>
</dbReference>
<evidence type="ECO:0000259" key="9">
    <source>
        <dbReference type="Pfam" id="PF13089"/>
    </source>
</evidence>
<dbReference type="Gene3D" id="3.30.870.10">
    <property type="entry name" value="Endonuclease Chain A"/>
    <property type="match status" value="2"/>
</dbReference>
<comment type="function">
    <text evidence="6 7">Catalyzes the reversible transfer of the terminal phosphate of ATP to form a long-chain polyphosphate (polyP).</text>
</comment>
<dbReference type="NCBIfam" id="NF003917">
    <property type="entry name" value="PRK05443.1-1"/>
    <property type="match status" value="1"/>
</dbReference>
<dbReference type="EC" id="2.7.4.1" evidence="6 7"/>
<evidence type="ECO:0000259" key="10">
    <source>
        <dbReference type="Pfam" id="PF13090"/>
    </source>
</evidence>
<dbReference type="InterPro" id="IPR025200">
    <property type="entry name" value="PPK_C_dom2"/>
</dbReference>
<organism evidence="12 13">
    <name type="scientific">Thermovibrio guaymasensis</name>
    <dbReference type="NCBI Taxonomy" id="240167"/>
    <lineage>
        <taxon>Bacteria</taxon>
        <taxon>Pseudomonadati</taxon>
        <taxon>Aquificota</taxon>
        <taxon>Aquificia</taxon>
        <taxon>Desulfurobacteriales</taxon>
        <taxon>Desulfurobacteriaceae</taxon>
        <taxon>Thermovibrio</taxon>
    </lineage>
</organism>
<dbReference type="InterPro" id="IPR025198">
    <property type="entry name" value="PPK_N_dom"/>
</dbReference>
<dbReference type="Gene3D" id="1.20.58.310">
    <property type="entry name" value="Polyphosphate kinase N-terminal domain"/>
    <property type="match status" value="1"/>
</dbReference>
<dbReference type="Pfam" id="PF13089">
    <property type="entry name" value="PP_kinase_N"/>
    <property type="match status" value="1"/>
</dbReference>
<dbReference type="EMBL" id="RBIE01000002">
    <property type="protein sequence ID" value="RKQ61629.1"/>
    <property type="molecule type" value="Genomic_DNA"/>
</dbReference>
<feature type="binding site" evidence="6">
    <location>
        <position position="550"/>
    </location>
    <ligand>
        <name>ATP</name>
        <dbReference type="ChEBI" id="CHEBI:30616"/>
    </ligand>
</feature>
<evidence type="ECO:0000256" key="1">
    <source>
        <dbReference type="ARBA" id="ARBA00022553"/>
    </source>
</evidence>
<dbReference type="GO" id="GO:0006799">
    <property type="term" value="P:polyphosphate biosynthetic process"/>
    <property type="evidence" value="ECO:0007669"/>
    <property type="project" value="UniProtKB-UniRule"/>
</dbReference>
<dbReference type="NCBIfam" id="TIGR03705">
    <property type="entry name" value="poly_P_kin"/>
    <property type="match status" value="1"/>
</dbReference>
<keyword evidence="6" id="KW-0460">Magnesium</keyword>
<dbReference type="PIRSF" id="PIRSF015589">
    <property type="entry name" value="PP_kinase"/>
    <property type="match status" value="1"/>
</dbReference>
<keyword evidence="3 6" id="KW-0547">Nucleotide-binding</keyword>
<evidence type="ECO:0000259" key="11">
    <source>
        <dbReference type="Pfam" id="PF17941"/>
    </source>
</evidence>
<comment type="PTM">
    <text evidence="6 7">An intermediate of this reaction is the autophosphorylated ppk in which a phosphate is covalently linked to a histidine residue through a N-P bond.</text>
</comment>
<dbReference type="InterPro" id="IPR036832">
    <property type="entry name" value="PPK_N_dom_sf"/>
</dbReference>
<dbReference type="CDD" id="cd09168">
    <property type="entry name" value="PLDc_PaPPK1_C2_like"/>
    <property type="match status" value="1"/>
</dbReference>
<dbReference type="Proteomes" id="UP000280881">
    <property type="component" value="Unassembled WGS sequence"/>
</dbReference>
<keyword evidence="4 6" id="KW-0418">Kinase</keyword>
<keyword evidence="1 6" id="KW-0597">Phosphoprotein</keyword>
<feature type="active site" description="Phosphohistidine intermediate" evidence="6">
    <location>
        <position position="429"/>
    </location>
</feature>
<dbReference type="SUPFAM" id="SSF56024">
    <property type="entry name" value="Phospholipase D/nuclease"/>
    <property type="match status" value="2"/>
</dbReference>
<dbReference type="OrthoDB" id="9761456at2"/>
<dbReference type="InterPro" id="IPR024953">
    <property type="entry name" value="PP_kinase_middle"/>
</dbReference>
<proteinExistence type="inferred from homology"/>
<feature type="binding site" evidence="6">
    <location>
        <position position="54"/>
    </location>
    <ligand>
        <name>ATP</name>
        <dbReference type="ChEBI" id="CHEBI:30616"/>
    </ligand>
</feature>
<dbReference type="GO" id="GO:0008976">
    <property type="term" value="F:polyphosphate kinase activity"/>
    <property type="evidence" value="ECO:0007669"/>
    <property type="project" value="UniProtKB-UniRule"/>
</dbReference>